<feature type="region of interest" description="Disordered" evidence="1">
    <location>
        <begin position="1"/>
        <end position="204"/>
    </location>
</feature>
<gene>
    <name evidence="2" type="ORF">OLC1_LOCUS15626</name>
</gene>
<name>A0AAV1DHX1_OLDCO</name>
<organism evidence="2 3">
    <name type="scientific">Oldenlandia corymbosa var. corymbosa</name>
    <dbReference type="NCBI Taxonomy" id="529605"/>
    <lineage>
        <taxon>Eukaryota</taxon>
        <taxon>Viridiplantae</taxon>
        <taxon>Streptophyta</taxon>
        <taxon>Embryophyta</taxon>
        <taxon>Tracheophyta</taxon>
        <taxon>Spermatophyta</taxon>
        <taxon>Magnoliopsida</taxon>
        <taxon>eudicotyledons</taxon>
        <taxon>Gunneridae</taxon>
        <taxon>Pentapetalae</taxon>
        <taxon>asterids</taxon>
        <taxon>lamiids</taxon>
        <taxon>Gentianales</taxon>
        <taxon>Rubiaceae</taxon>
        <taxon>Rubioideae</taxon>
        <taxon>Spermacoceae</taxon>
        <taxon>Hedyotis-Oldenlandia complex</taxon>
        <taxon>Oldenlandia</taxon>
    </lineage>
</organism>
<feature type="compositionally biased region" description="Polar residues" evidence="1">
    <location>
        <begin position="19"/>
        <end position="37"/>
    </location>
</feature>
<dbReference type="PANTHER" id="PTHR13621">
    <property type="entry name" value="PROLINE-RICH PROTEIN PRCC"/>
    <property type="match status" value="1"/>
</dbReference>
<evidence type="ECO:0000256" key="1">
    <source>
        <dbReference type="SAM" id="MobiDB-lite"/>
    </source>
</evidence>
<reference evidence="2" key="1">
    <citation type="submission" date="2023-03" db="EMBL/GenBank/DDBJ databases">
        <authorList>
            <person name="Julca I."/>
        </authorList>
    </citation>
    <scope>NUCLEOTIDE SEQUENCE</scope>
</reference>
<feature type="compositionally biased region" description="Low complexity" evidence="1">
    <location>
        <begin position="125"/>
        <end position="136"/>
    </location>
</feature>
<dbReference type="Pfam" id="PF10253">
    <property type="entry name" value="PRCC"/>
    <property type="match status" value="1"/>
</dbReference>
<accession>A0AAV1DHX1</accession>
<protein>
    <submittedName>
        <fullName evidence="2">OLC1v1006592C1</fullName>
    </submittedName>
</protein>
<sequence>MDSLLASYASSDEEDELKQPQTSNPAPNSQSKSGTNALFSSLPPPISSSSLFSLPPPKSHFPNPSSIDEDGRQSLNNGEAPIPSASIPKPSASLFSSLPQPKSSSSSSLFSSLPPPKFHDSDGGVVPSPVAPPKKVVQFRPPPVNLSSLAGGDDEESDEDEEDKRRKKQNTVETASVKSFLSSIPAPRNSSTLGVSSLGSGTGRRSIIDADVQGLKNSNVASTDNQGYLKGQHSVDQSSISSSGGVGQSSEYAAAGGSGDYPAADVGGEYANWGAGTDEKYAAYGGYAGYVEGSGDYQTGGYVNYSSDYGNYADYGQYQSNQVQESSTSFVPEMSGIAGSAFKVPGKRGRNYVPEEIIEVKQDELMKNRPREDQVKVTGIAFGPSHQPASTKGKPSKLHKRKHQITSLLFDMKQKETELAERRARGFLTKAQTQGKYGW</sequence>
<dbReference type="EMBL" id="OX459122">
    <property type="protein sequence ID" value="CAI9107273.1"/>
    <property type="molecule type" value="Genomic_DNA"/>
</dbReference>
<feature type="region of interest" description="Disordered" evidence="1">
    <location>
        <begin position="223"/>
        <end position="256"/>
    </location>
</feature>
<keyword evidence="3" id="KW-1185">Reference proteome</keyword>
<evidence type="ECO:0000313" key="3">
    <source>
        <dbReference type="Proteomes" id="UP001161247"/>
    </source>
</evidence>
<dbReference type="InterPro" id="IPR018800">
    <property type="entry name" value="PRCC"/>
</dbReference>
<feature type="compositionally biased region" description="Low complexity" evidence="1">
    <location>
        <begin position="80"/>
        <end position="112"/>
    </location>
</feature>
<evidence type="ECO:0000313" key="2">
    <source>
        <dbReference type="EMBL" id="CAI9107273.1"/>
    </source>
</evidence>
<feature type="compositionally biased region" description="Low complexity" evidence="1">
    <location>
        <begin position="190"/>
        <end position="204"/>
    </location>
</feature>
<dbReference type="Proteomes" id="UP001161247">
    <property type="component" value="Chromosome 5"/>
</dbReference>
<feature type="compositionally biased region" description="Low complexity" evidence="1">
    <location>
        <begin position="231"/>
        <end position="243"/>
    </location>
</feature>
<dbReference type="GO" id="GO:0005634">
    <property type="term" value="C:nucleus"/>
    <property type="evidence" value="ECO:0007669"/>
    <property type="project" value="TreeGrafter"/>
</dbReference>
<feature type="region of interest" description="Disordered" evidence="1">
    <location>
        <begin position="379"/>
        <end position="401"/>
    </location>
</feature>
<feature type="compositionally biased region" description="Acidic residues" evidence="1">
    <location>
        <begin position="152"/>
        <end position="162"/>
    </location>
</feature>
<feature type="compositionally biased region" description="Polar residues" evidence="1">
    <location>
        <begin position="171"/>
        <end position="182"/>
    </location>
</feature>
<dbReference type="AlphaFoldDB" id="A0AAV1DHX1"/>
<dbReference type="PANTHER" id="PTHR13621:SF2">
    <property type="entry name" value="PROLINE-RICH PROTEIN PRCC"/>
    <property type="match status" value="1"/>
</dbReference>
<proteinExistence type="predicted"/>